<dbReference type="InterPro" id="IPR009937">
    <property type="entry name" value="Phage_holin_3_6"/>
</dbReference>
<proteinExistence type="predicted"/>
<dbReference type="EMBL" id="QHBU01000254">
    <property type="protein sequence ID" value="PZR78613.1"/>
    <property type="molecule type" value="Genomic_DNA"/>
</dbReference>
<evidence type="ECO:0000313" key="2">
    <source>
        <dbReference type="EMBL" id="PZR78613.1"/>
    </source>
</evidence>
<keyword evidence="1" id="KW-0472">Membrane</keyword>
<organism evidence="2 3">
    <name type="scientific">Candidatus Aeolococcus gillhamiae</name>
    <dbReference type="NCBI Taxonomy" id="3127015"/>
    <lineage>
        <taxon>Bacteria</taxon>
        <taxon>Bacillati</taxon>
        <taxon>Candidatus Dormiibacterota</taxon>
        <taxon>Candidatus Dormibacteria</taxon>
        <taxon>Candidatus Aeolococcales</taxon>
        <taxon>Candidatus Aeolococcaceae</taxon>
        <taxon>Candidatus Aeolococcus</taxon>
    </lineage>
</organism>
<dbReference type="Proteomes" id="UP000248724">
    <property type="component" value="Unassembled WGS sequence"/>
</dbReference>
<evidence type="ECO:0000313" key="3">
    <source>
        <dbReference type="Proteomes" id="UP000248724"/>
    </source>
</evidence>
<dbReference type="AlphaFoldDB" id="A0A2W5Z023"/>
<dbReference type="Pfam" id="PF07332">
    <property type="entry name" value="Phage_holin_3_6"/>
    <property type="match status" value="1"/>
</dbReference>
<keyword evidence="1" id="KW-0812">Transmembrane</keyword>
<evidence type="ECO:0008006" key="4">
    <source>
        <dbReference type="Google" id="ProtNLM"/>
    </source>
</evidence>
<name>A0A2W5Z023_9BACT</name>
<gene>
    <name evidence="2" type="ORF">DLM65_12430</name>
</gene>
<feature type="transmembrane region" description="Helical" evidence="1">
    <location>
        <begin position="80"/>
        <end position="102"/>
    </location>
</feature>
<feature type="transmembrane region" description="Helical" evidence="1">
    <location>
        <begin position="51"/>
        <end position="74"/>
    </location>
</feature>
<feature type="non-terminal residue" evidence="2">
    <location>
        <position position="143"/>
    </location>
</feature>
<evidence type="ECO:0000256" key="1">
    <source>
        <dbReference type="SAM" id="Phobius"/>
    </source>
</evidence>
<reference evidence="2 3" key="1">
    <citation type="journal article" date="2017" name="Nature">
        <title>Atmospheric trace gases support primary production in Antarctic desert surface soil.</title>
        <authorList>
            <person name="Ji M."/>
            <person name="Greening C."/>
            <person name="Vanwonterghem I."/>
            <person name="Carere C.R."/>
            <person name="Bay S.K."/>
            <person name="Steen J.A."/>
            <person name="Montgomery K."/>
            <person name="Lines T."/>
            <person name="Beardall J."/>
            <person name="van Dorst J."/>
            <person name="Snape I."/>
            <person name="Stott M.B."/>
            <person name="Hugenholtz P."/>
            <person name="Ferrari B.C."/>
        </authorList>
    </citation>
    <scope>NUCLEOTIDE SEQUENCE [LARGE SCALE GENOMIC DNA]</scope>
    <source>
        <strain evidence="2">RRmetagenome_bin12</strain>
    </source>
</reference>
<accession>A0A2W5Z023</accession>
<keyword evidence="1" id="KW-1133">Transmembrane helix</keyword>
<sequence length="143" mass="14700">MVNPTSSPDEERPLGELLSDLTSQVQALVRKEMELAKAEVKEEVSKAGKGIGAFAAAGVVAFIAAIVLAFAAAWGLAELIATGLAFLVVGVLLLAVAAVAALKGKAKLAEVSPMPEQTVETVKQDVETAKESLQRGASGPTYP</sequence>
<comment type="caution">
    <text evidence="2">The sequence shown here is derived from an EMBL/GenBank/DDBJ whole genome shotgun (WGS) entry which is preliminary data.</text>
</comment>
<protein>
    <recommendedName>
        <fullName evidence="4">Phage holin family protein</fullName>
    </recommendedName>
</protein>